<dbReference type="KEGG" id="fiy:BN1229_v1_2483"/>
<name>A0A0D6JHD4_9HYPH</name>
<sequence>MHEDKPTHTHMETLNDVEQSLATLQDERCACWAQLQALLASGPAAASEISHYISRIDAINDIMLALARVTTAAPSLQDSTE</sequence>
<dbReference type="Proteomes" id="UP000033187">
    <property type="component" value="Chromosome 1"/>
</dbReference>
<protein>
    <submittedName>
        <fullName evidence="1">Uncharacterized protein</fullName>
    </submittedName>
</protein>
<reference evidence="2" key="1">
    <citation type="submission" date="2015-02" db="EMBL/GenBank/DDBJ databases">
        <authorList>
            <person name="Chooi Y.-H."/>
        </authorList>
    </citation>
    <scope>NUCLEOTIDE SEQUENCE [LARGE SCALE GENOMIC DNA]</scope>
    <source>
        <strain evidence="2">strain Y</strain>
    </source>
</reference>
<evidence type="ECO:0000313" key="2">
    <source>
        <dbReference type="Proteomes" id="UP000033187"/>
    </source>
</evidence>
<dbReference type="EMBL" id="LN829119">
    <property type="protein sequence ID" value="CPR20161.1"/>
    <property type="molecule type" value="Genomic_DNA"/>
</dbReference>
<dbReference type="RefSeq" id="WP_152025023.1">
    <property type="nucleotide sequence ID" value="NZ_LN829118.1"/>
</dbReference>
<accession>A0A0D6JHD4</accession>
<gene>
    <name evidence="1" type="ORF">YBN1229_v1_2483</name>
</gene>
<dbReference type="AlphaFoldDB" id="A0A0D6JHD4"/>
<proteinExistence type="predicted"/>
<evidence type="ECO:0000313" key="1">
    <source>
        <dbReference type="EMBL" id="CPR20161.1"/>
    </source>
</evidence>
<keyword evidence="2" id="KW-1185">Reference proteome</keyword>
<organism evidence="1 2">
    <name type="scientific">Candidatus Filomicrobium marinum</name>
    <dbReference type="NCBI Taxonomy" id="1608628"/>
    <lineage>
        <taxon>Bacteria</taxon>
        <taxon>Pseudomonadati</taxon>
        <taxon>Pseudomonadota</taxon>
        <taxon>Alphaproteobacteria</taxon>
        <taxon>Hyphomicrobiales</taxon>
        <taxon>Hyphomicrobiaceae</taxon>
        <taxon>Filomicrobium</taxon>
    </lineage>
</organism>